<dbReference type="Pfam" id="PF02321">
    <property type="entry name" value="OEP"/>
    <property type="match status" value="1"/>
</dbReference>
<comment type="subcellular location">
    <subcellularLocation>
        <location evidence="1">Cell outer membrane</location>
    </subcellularLocation>
</comment>
<reference evidence="10 11" key="1">
    <citation type="submission" date="2018-05" db="EMBL/GenBank/DDBJ databases">
        <title>A metagenomic window into the 2 km-deep terrestrial subsurface aquifer revealed taxonomically and functionally diverse microbial community comprising novel uncultured bacterial lineages.</title>
        <authorList>
            <person name="Kadnikov V.V."/>
            <person name="Mardanov A.V."/>
            <person name="Beletsky A.V."/>
            <person name="Banks D."/>
            <person name="Pimenov N.V."/>
            <person name="Frank Y.A."/>
            <person name="Karnachuk O.V."/>
            <person name="Ravin N.V."/>
        </authorList>
    </citation>
    <scope>NUCLEOTIDE SEQUENCE [LARGE SCALE GENOMIC DNA]</scope>
    <source>
        <strain evidence="10">BY5</strain>
    </source>
</reference>
<name>A0A367ZLV4_9BACT</name>
<dbReference type="GO" id="GO:0015562">
    <property type="term" value="F:efflux transmembrane transporter activity"/>
    <property type="evidence" value="ECO:0007669"/>
    <property type="project" value="InterPro"/>
</dbReference>
<keyword evidence="8" id="KW-0175">Coiled coil</keyword>
<evidence type="ECO:0000256" key="6">
    <source>
        <dbReference type="ARBA" id="ARBA00023136"/>
    </source>
</evidence>
<evidence type="ECO:0000256" key="5">
    <source>
        <dbReference type="ARBA" id="ARBA00022692"/>
    </source>
</evidence>
<evidence type="ECO:0000256" key="2">
    <source>
        <dbReference type="ARBA" id="ARBA00007613"/>
    </source>
</evidence>
<dbReference type="Gene3D" id="1.20.1600.10">
    <property type="entry name" value="Outer membrane efflux proteins (OEP)"/>
    <property type="match status" value="1"/>
</dbReference>
<keyword evidence="7" id="KW-0998">Cell outer membrane</keyword>
<feature type="compositionally biased region" description="Low complexity" evidence="9">
    <location>
        <begin position="520"/>
        <end position="552"/>
    </location>
</feature>
<dbReference type="SUPFAM" id="SSF56954">
    <property type="entry name" value="Outer membrane efflux proteins (OEP)"/>
    <property type="match status" value="1"/>
</dbReference>
<evidence type="ECO:0000256" key="1">
    <source>
        <dbReference type="ARBA" id="ARBA00004442"/>
    </source>
</evidence>
<evidence type="ECO:0000256" key="8">
    <source>
        <dbReference type="SAM" id="Coils"/>
    </source>
</evidence>
<accession>A0A367ZLV4</accession>
<dbReference type="InterPro" id="IPR003423">
    <property type="entry name" value="OMP_efflux"/>
</dbReference>
<sequence length="600" mass="65727">MTNHPRVRWPRALLPVRRPLLLTLIALWGLVGEAALAMNLAGLAELARQRTLSLKMARLDLEESWIDQRIADNTFIPNAELEYRQGQRWLLDQDQKRLSGSFQGTSLFSLRLSQEFRALGKYNEWQRDVSRLKTQVRELLLERAELDVMRRLVRLFFQLVKHEELARIHRFNLGLIAQLLDIGRLNQQVGLALQKDVLRIEVQQANTQAALVRAEHDFANTRFDLANLLNLRDTASPAIELPPSLKYPLAQIDATATRALLMERDLDLGLARLDRAIVAKTLTAGRSAKKPALNLTGTYNYAPRNGPFAYTRDFTVGFSLVGTLYDGGDKMNEVRRYEKLLAKADLALQDLEASKLLTLEKAFSDYDEARQRIAFAEKALDQSRENMRVVGIRFKAGDAPITDLVDAQITFSGAAETAVNAYYDERVRLAEILLLTRQFDRVLQLDRGAARAIEQAIDLTGEEAGISPDMPAMNGSAPEAYRGVAAEPSSEPAPLAPPNGPRPASSPGARAEGEPPSDRPSPASATTTSAALPSAPTGAAADPARPAATIAPALPPPGAADRPTDRQATPGSEATMPLTPLPVPVPGPYETPATGKETTP</sequence>
<evidence type="ECO:0000256" key="7">
    <source>
        <dbReference type="ARBA" id="ARBA00023237"/>
    </source>
</evidence>
<dbReference type="GO" id="GO:1990281">
    <property type="term" value="C:efflux pump complex"/>
    <property type="evidence" value="ECO:0007669"/>
    <property type="project" value="TreeGrafter"/>
</dbReference>
<feature type="region of interest" description="Disordered" evidence="9">
    <location>
        <begin position="482"/>
        <end position="600"/>
    </location>
</feature>
<dbReference type="AlphaFoldDB" id="A0A367ZLV4"/>
<feature type="coiled-coil region" evidence="8">
    <location>
        <begin position="334"/>
        <end position="386"/>
    </location>
</feature>
<evidence type="ECO:0000313" key="10">
    <source>
        <dbReference type="EMBL" id="RCK78392.1"/>
    </source>
</evidence>
<dbReference type="Proteomes" id="UP000252355">
    <property type="component" value="Unassembled WGS sequence"/>
</dbReference>
<dbReference type="EMBL" id="QOQW01000023">
    <property type="protein sequence ID" value="RCK78392.1"/>
    <property type="molecule type" value="Genomic_DNA"/>
</dbReference>
<dbReference type="GO" id="GO:0009279">
    <property type="term" value="C:cell outer membrane"/>
    <property type="evidence" value="ECO:0007669"/>
    <property type="project" value="UniProtKB-SubCell"/>
</dbReference>
<evidence type="ECO:0000256" key="3">
    <source>
        <dbReference type="ARBA" id="ARBA00022448"/>
    </source>
</evidence>
<keyword evidence="5" id="KW-0812">Transmembrane</keyword>
<dbReference type="PANTHER" id="PTHR30026">
    <property type="entry name" value="OUTER MEMBRANE PROTEIN TOLC"/>
    <property type="match status" value="1"/>
</dbReference>
<evidence type="ECO:0000256" key="9">
    <source>
        <dbReference type="SAM" id="MobiDB-lite"/>
    </source>
</evidence>
<comment type="similarity">
    <text evidence="2">Belongs to the outer membrane factor (OMF) (TC 1.B.17) family.</text>
</comment>
<protein>
    <submittedName>
        <fullName evidence="10">Outer membrane protein</fullName>
    </submittedName>
</protein>
<keyword evidence="4" id="KW-1134">Transmembrane beta strand</keyword>
<gene>
    <name evidence="10" type="ORF">OZSIB_1494</name>
</gene>
<feature type="compositionally biased region" description="Pro residues" evidence="9">
    <location>
        <begin position="579"/>
        <end position="589"/>
    </location>
</feature>
<dbReference type="GO" id="GO:0015288">
    <property type="term" value="F:porin activity"/>
    <property type="evidence" value="ECO:0007669"/>
    <property type="project" value="TreeGrafter"/>
</dbReference>
<proteinExistence type="inferred from homology"/>
<keyword evidence="3" id="KW-0813">Transport</keyword>
<evidence type="ECO:0000256" key="4">
    <source>
        <dbReference type="ARBA" id="ARBA00022452"/>
    </source>
</evidence>
<evidence type="ECO:0000313" key="11">
    <source>
        <dbReference type="Proteomes" id="UP000252355"/>
    </source>
</evidence>
<keyword evidence="6" id="KW-0472">Membrane</keyword>
<dbReference type="PANTHER" id="PTHR30026:SF20">
    <property type="entry name" value="OUTER MEMBRANE PROTEIN TOLC"/>
    <property type="match status" value="1"/>
</dbReference>
<comment type="caution">
    <text evidence="10">The sequence shown here is derived from an EMBL/GenBank/DDBJ whole genome shotgun (WGS) entry which is preliminary data.</text>
</comment>
<organism evidence="10 11">
    <name type="scientific">Candidatus Ozemobacter sibiricus</name>
    <dbReference type="NCBI Taxonomy" id="2268124"/>
    <lineage>
        <taxon>Bacteria</taxon>
        <taxon>Candidatus Ozemobacteria</taxon>
        <taxon>Candidatus Ozemobacterales</taxon>
        <taxon>Candidatus Ozemobacteraceae</taxon>
        <taxon>Candidatus Ozemobacter</taxon>
    </lineage>
</organism>
<dbReference type="InterPro" id="IPR051906">
    <property type="entry name" value="TolC-like"/>
</dbReference>